<dbReference type="Pfam" id="PF26188">
    <property type="entry name" value="RESC6"/>
    <property type="match status" value="1"/>
</dbReference>
<reference evidence="3 4" key="1">
    <citation type="journal article" date="2012" name="Genome Biol.">
        <title>The genome of the polar eukaryotic microalga coccomyxa subellipsoidea reveals traits of cold adaptation.</title>
        <authorList>
            <person name="Blanc G."/>
            <person name="Agarkova I."/>
            <person name="Grimwood J."/>
            <person name="Kuo A."/>
            <person name="Brueggeman A."/>
            <person name="Dunigan D."/>
            <person name="Gurnon J."/>
            <person name="Ladunga I."/>
            <person name="Lindquist E."/>
            <person name="Lucas S."/>
            <person name="Pangilinan J."/>
            <person name="Proschold T."/>
            <person name="Salamov A."/>
            <person name="Schmutz J."/>
            <person name="Weeks D."/>
            <person name="Yamada T."/>
            <person name="Claverie J.M."/>
            <person name="Grigoriev I."/>
            <person name="Van Etten J."/>
            <person name="Lomsadze A."/>
            <person name="Borodovsky M."/>
        </authorList>
    </citation>
    <scope>NUCLEOTIDE SEQUENCE [LARGE SCALE GENOMIC DNA]</scope>
    <source>
        <strain evidence="3 4">C-169</strain>
    </source>
</reference>
<protein>
    <recommendedName>
        <fullName evidence="2">RAP domain-containing protein</fullName>
    </recommendedName>
</protein>
<dbReference type="Proteomes" id="UP000007264">
    <property type="component" value="Unassembled WGS sequence"/>
</dbReference>
<dbReference type="PROSITE" id="PS51286">
    <property type="entry name" value="RAP"/>
    <property type="match status" value="1"/>
</dbReference>
<dbReference type="InterPro" id="IPR013584">
    <property type="entry name" value="RAP"/>
</dbReference>
<evidence type="ECO:0000313" key="4">
    <source>
        <dbReference type="Proteomes" id="UP000007264"/>
    </source>
</evidence>
<keyword evidence="4" id="KW-1185">Reference proteome</keyword>
<dbReference type="KEGG" id="csl:COCSUDRAFT_56649"/>
<dbReference type="InterPro" id="IPR058917">
    <property type="entry name" value="RESC6_dom"/>
</dbReference>
<dbReference type="PANTHER" id="PTHR21228:SF40">
    <property type="entry name" value="LD45607P"/>
    <property type="match status" value="1"/>
</dbReference>
<dbReference type="GO" id="GO:0003723">
    <property type="term" value="F:RNA binding"/>
    <property type="evidence" value="ECO:0007669"/>
    <property type="project" value="TreeGrafter"/>
</dbReference>
<dbReference type="EMBL" id="AGSI01000012">
    <property type="protein sequence ID" value="EIE21429.1"/>
    <property type="molecule type" value="Genomic_DNA"/>
</dbReference>
<feature type="compositionally biased region" description="Polar residues" evidence="1">
    <location>
        <begin position="11"/>
        <end position="42"/>
    </location>
</feature>
<dbReference type="GO" id="GO:0035770">
    <property type="term" value="C:ribonucleoprotein granule"/>
    <property type="evidence" value="ECO:0007669"/>
    <property type="project" value="TreeGrafter"/>
</dbReference>
<feature type="region of interest" description="Disordered" evidence="1">
    <location>
        <begin position="1"/>
        <end position="71"/>
    </location>
</feature>
<dbReference type="RefSeq" id="XP_005645973.1">
    <property type="nucleotide sequence ID" value="XM_005645916.1"/>
</dbReference>
<dbReference type="GO" id="GO:0005759">
    <property type="term" value="C:mitochondrial matrix"/>
    <property type="evidence" value="ECO:0007669"/>
    <property type="project" value="TreeGrafter"/>
</dbReference>
<sequence>MLGQVNRTDEVSTSGRSEEAQQQSVQIYSSTRSNGSGQSKWSESQRRPDSQPKRNRKPPRNVQRRQVPSNARRVEDLASVLGDADTWDAAALVSGLLQLVSILRGTRSSAEKTQQLQQPIVSVLMRRVVDLAPTASHAGVVIMMEALAEVDSCSADARCLESLLFTAEEFSTRLAQGQPFQPSDLCRAVAAISLSKALQKECKGLISTITQMLEPQLDHCRPEDLSTLAAELCNLGVYVQHAPLVRRAVQLALEGASAMSARHLASLAQACGVLGNVPKPHMLVLAAYLERAAPQLRPRTLVIVLQAFAQYNLDVPELAAALADTAERQLHTLTPMRLSMALFAFAKMNLVPRPSFAQCMVRETERRLDQFDARSFSSLLWAFSRMGVVPPAAYLDRASEVMERRERDSLQRHGDRKARLTPRNLSTIVWALGSFGYAPSRMHILMDLAEERLEQCNAQDLSNILCGLAACERPDLAKPSLLASAELHACSMMTAFSPQGVSNVLWAFAKLEARVPTLLEAAGAEVVRRAEEFSARDMAEVLWAFAKLGHNGSPDAVEALIARMEYILRSGGPWVLRDLASMVWSLAVLEQPAPGFLEAARQVVQPRLGTATGRDLTDLLWGFAKLGVPTPAAFLELCTARVGELSGLLAPRELSTLLWAYGKLQAYPGVEIMETLVMRARLSLDKHAPHGISTIAWACAALLHHPGELLDAIAADVARRPSDYGKPDWTNVIWAFTRLGRSPGRLYALLADEIEEGRIAVDPKLMSTIIWSLAIFQSFESPLYDGVIRSLKDWDLSCFDAECLRRLYQAHLMASALRRPASAQLPEAFQAAARAAWAASGAAGDGGSGSERPGMLADVSDSLARLGLANSRGAPAGGGVLKMDICLKLRDRCGRKVAVEILTPHKMTRNTHQPVSRVLYRNACLRAWGYAIISVPWHEWVALCGSDKSRRAQSAKEDFLLRLLAPVLPDAAAAKDSDKVCELDEGVIFAKSQL</sequence>
<dbReference type="PANTHER" id="PTHR21228">
    <property type="entry name" value="FAST LEU-RICH DOMAIN-CONTAINING"/>
    <property type="match status" value="1"/>
</dbReference>
<feature type="domain" description="RAP" evidence="2">
    <location>
        <begin position="897"/>
        <end position="962"/>
    </location>
</feature>
<evidence type="ECO:0000259" key="2">
    <source>
        <dbReference type="PROSITE" id="PS51286"/>
    </source>
</evidence>
<comment type="caution">
    <text evidence="3">The sequence shown here is derived from an EMBL/GenBank/DDBJ whole genome shotgun (WGS) entry which is preliminary data.</text>
</comment>
<feature type="compositionally biased region" description="Basic residues" evidence="1">
    <location>
        <begin position="53"/>
        <end position="63"/>
    </location>
</feature>
<evidence type="ECO:0000256" key="1">
    <source>
        <dbReference type="SAM" id="MobiDB-lite"/>
    </source>
</evidence>
<dbReference type="eggNOG" id="ENOG502QUHX">
    <property type="taxonomic scope" value="Eukaryota"/>
</dbReference>
<proteinExistence type="predicted"/>
<accession>I0YSR0</accession>
<dbReference type="STRING" id="574566.I0YSR0"/>
<dbReference type="AlphaFoldDB" id="I0YSR0"/>
<organism evidence="3 4">
    <name type="scientific">Coccomyxa subellipsoidea (strain C-169)</name>
    <name type="common">Green microalga</name>
    <dbReference type="NCBI Taxonomy" id="574566"/>
    <lineage>
        <taxon>Eukaryota</taxon>
        <taxon>Viridiplantae</taxon>
        <taxon>Chlorophyta</taxon>
        <taxon>core chlorophytes</taxon>
        <taxon>Trebouxiophyceae</taxon>
        <taxon>Trebouxiophyceae incertae sedis</taxon>
        <taxon>Coccomyxaceae</taxon>
        <taxon>Coccomyxa</taxon>
        <taxon>Coccomyxa subellipsoidea</taxon>
    </lineage>
</organism>
<dbReference type="OrthoDB" id="514430at2759"/>
<gene>
    <name evidence="3" type="ORF">COCSUDRAFT_56649</name>
</gene>
<name>I0YSR0_COCSC</name>
<dbReference type="GO" id="GO:0000963">
    <property type="term" value="P:mitochondrial RNA processing"/>
    <property type="evidence" value="ECO:0007669"/>
    <property type="project" value="TreeGrafter"/>
</dbReference>
<dbReference type="GeneID" id="17039413"/>
<evidence type="ECO:0000313" key="3">
    <source>
        <dbReference type="EMBL" id="EIE21429.1"/>
    </source>
</evidence>
<dbReference type="InterPro" id="IPR050870">
    <property type="entry name" value="FAST_kinase"/>
</dbReference>
<feature type="compositionally biased region" description="Basic and acidic residues" evidence="1">
    <location>
        <begin position="43"/>
        <end position="52"/>
    </location>
</feature>
<dbReference type="Pfam" id="PF08373">
    <property type="entry name" value="RAP"/>
    <property type="match status" value="1"/>
</dbReference>
<dbReference type="GO" id="GO:0044528">
    <property type="term" value="P:regulation of mitochondrial mRNA stability"/>
    <property type="evidence" value="ECO:0007669"/>
    <property type="project" value="TreeGrafter"/>
</dbReference>